<sequence>MGATFGIIDSNELPTRNENEKVLIESSINSVRVSISIKQADDIERILCHKFTRFLMMRAENFVILRRKPVK</sequence>
<evidence type="ECO:0000313" key="2">
    <source>
        <dbReference type="Proteomes" id="UP001145114"/>
    </source>
</evidence>
<gene>
    <name evidence="1" type="primary">ARC19</name>
    <name evidence="1" type="ORF">EV182_006048</name>
</gene>
<evidence type="ECO:0000313" key="1">
    <source>
        <dbReference type="EMBL" id="KAJ1673015.1"/>
    </source>
</evidence>
<accession>A0ACC1HCA0</accession>
<proteinExistence type="predicted"/>
<comment type="caution">
    <text evidence="1">The sequence shown here is derived from an EMBL/GenBank/DDBJ whole genome shotgun (WGS) entry which is preliminary data.</text>
</comment>
<name>A0ACC1HCA0_9FUNG</name>
<dbReference type="EMBL" id="JAMZIH010007503">
    <property type="protein sequence ID" value="KAJ1673015.1"/>
    <property type="molecule type" value="Genomic_DNA"/>
</dbReference>
<reference evidence="1" key="1">
    <citation type="submission" date="2022-06" db="EMBL/GenBank/DDBJ databases">
        <title>Phylogenomic reconstructions and comparative analyses of Kickxellomycotina fungi.</title>
        <authorList>
            <person name="Reynolds N.K."/>
            <person name="Stajich J.E."/>
            <person name="Barry K."/>
            <person name="Grigoriev I.V."/>
            <person name="Crous P."/>
            <person name="Smith M.E."/>
        </authorList>
    </citation>
    <scope>NUCLEOTIDE SEQUENCE</scope>
    <source>
        <strain evidence="1">RSA 2271</strain>
    </source>
</reference>
<keyword evidence="2" id="KW-1185">Reference proteome</keyword>
<protein>
    <submittedName>
        <fullName evidence="1">Arp complex subunit</fullName>
    </submittedName>
</protein>
<organism evidence="1 2">
    <name type="scientific">Spiromyces aspiralis</name>
    <dbReference type="NCBI Taxonomy" id="68401"/>
    <lineage>
        <taxon>Eukaryota</taxon>
        <taxon>Fungi</taxon>
        <taxon>Fungi incertae sedis</taxon>
        <taxon>Zoopagomycota</taxon>
        <taxon>Kickxellomycotina</taxon>
        <taxon>Kickxellomycetes</taxon>
        <taxon>Kickxellales</taxon>
        <taxon>Kickxellaceae</taxon>
        <taxon>Spiromyces</taxon>
    </lineage>
</organism>
<feature type="non-terminal residue" evidence="1">
    <location>
        <position position="71"/>
    </location>
</feature>
<dbReference type="Proteomes" id="UP001145114">
    <property type="component" value="Unassembled WGS sequence"/>
</dbReference>